<keyword evidence="1" id="KW-1133">Transmembrane helix</keyword>
<organism evidence="2 3">
    <name type="scientific">Bacillus cereus</name>
    <dbReference type="NCBI Taxonomy" id="1396"/>
    <lineage>
        <taxon>Bacteria</taxon>
        <taxon>Bacillati</taxon>
        <taxon>Bacillota</taxon>
        <taxon>Bacilli</taxon>
        <taxon>Bacillales</taxon>
        <taxon>Bacillaceae</taxon>
        <taxon>Bacillus</taxon>
        <taxon>Bacillus cereus group</taxon>
    </lineage>
</organism>
<protein>
    <recommendedName>
        <fullName evidence="4">Group-specific protein</fullName>
    </recommendedName>
</protein>
<evidence type="ECO:0000256" key="1">
    <source>
        <dbReference type="SAM" id="Phobius"/>
    </source>
</evidence>
<dbReference type="RefSeq" id="WP_000621949.1">
    <property type="nucleotide sequence ID" value="NZ_NUPQ01000004.1"/>
</dbReference>
<gene>
    <name evidence="2" type="ORF">COK38_12675</name>
</gene>
<feature type="transmembrane region" description="Helical" evidence="1">
    <location>
        <begin position="36"/>
        <end position="55"/>
    </location>
</feature>
<reference evidence="2 3" key="1">
    <citation type="submission" date="2017-09" db="EMBL/GenBank/DDBJ databases">
        <title>Large-scale bioinformatics analysis of Bacillus genomes uncovers conserved roles of natural products in bacterial physiology.</title>
        <authorList>
            <consortium name="Agbiome Team Llc"/>
            <person name="Bleich R.M."/>
            <person name="Grubbs K.J."/>
            <person name="Santa Maria K.C."/>
            <person name="Allen S.E."/>
            <person name="Farag S."/>
            <person name="Shank E.A."/>
            <person name="Bowers A."/>
        </authorList>
    </citation>
    <scope>NUCLEOTIDE SEQUENCE [LARGE SCALE GENOMIC DNA]</scope>
    <source>
        <strain evidence="2 3">AFS067272</strain>
    </source>
</reference>
<dbReference type="Proteomes" id="UP000226357">
    <property type="component" value="Unassembled WGS sequence"/>
</dbReference>
<evidence type="ECO:0008006" key="4">
    <source>
        <dbReference type="Google" id="ProtNLM"/>
    </source>
</evidence>
<dbReference type="EMBL" id="NVBO01000098">
    <property type="protein sequence ID" value="PFS00854.1"/>
    <property type="molecule type" value="Genomic_DNA"/>
</dbReference>
<sequence length="62" mass="7355">MIRYLKFLLQFIVLCIALNLLFDIAGLLIFKKQIEMKTIIIPIIMSIWTLYILGYKRFSKTS</sequence>
<evidence type="ECO:0000313" key="2">
    <source>
        <dbReference type="EMBL" id="PFS00854.1"/>
    </source>
</evidence>
<keyword evidence="1" id="KW-0472">Membrane</keyword>
<evidence type="ECO:0000313" key="3">
    <source>
        <dbReference type="Proteomes" id="UP000226357"/>
    </source>
</evidence>
<dbReference type="AlphaFoldDB" id="A0AA44QAV2"/>
<name>A0AA44QAV2_BACCE</name>
<accession>A0AA44QAV2</accession>
<keyword evidence="1" id="KW-0812">Transmembrane</keyword>
<proteinExistence type="predicted"/>
<feature type="transmembrane region" description="Helical" evidence="1">
    <location>
        <begin position="7"/>
        <end position="30"/>
    </location>
</feature>
<comment type="caution">
    <text evidence="2">The sequence shown here is derived from an EMBL/GenBank/DDBJ whole genome shotgun (WGS) entry which is preliminary data.</text>
</comment>